<evidence type="ECO:0000313" key="1">
    <source>
        <dbReference type="EMBL" id="ANP46191.1"/>
    </source>
</evidence>
<name>A0A1B1AI31_9PROT</name>
<dbReference type="STRING" id="1759059.ATE48_09800"/>
<proteinExistence type="predicted"/>
<dbReference type="EMBL" id="CP013244">
    <property type="protein sequence ID" value="ANP46191.1"/>
    <property type="molecule type" value="Genomic_DNA"/>
</dbReference>
<sequence>MPAASMTHSQLAALLVEGCLGHIAGKVAGKMPVDAIPATGLERASVGLPQGGQTMFYPLGGDTGVYIDLSGAVATVWYMGGDYERGLTAVEDVLKRAQGKQLKDDAGAAPKQRVRSYQVELGGGRLAHVVIEYVERGAAQERFLVRVGAQVRRG</sequence>
<keyword evidence="2" id="KW-1185">Reference proteome</keyword>
<dbReference type="RefSeq" id="WP_066770775.1">
    <property type="nucleotide sequence ID" value="NZ_CP013244.1"/>
</dbReference>
<reference evidence="1 2" key="1">
    <citation type="submission" date="2015-11" db="EMBL/GenBank/DDBJ databases">
        <title>Whole-Genome Sequence of Candidatus Oderbacter manganicum from the National Park Lower Oder Valley, Germany.</title>
        <authorList>
            <person name="Braun B."/>
            <person name="Liere K."/>
            <person name="Szewzyk U."/>
        </authorList>
    </citation>
    <scope>NUCLEOTIDE SEQUENCE [LARGE SCALE GENOMIC DNA]</scope>
    <source>
        <strain evidence="1 2">OTSz_A_272</strain>
    </source>
</reference>
<gene>
    <name evidence="1" type="ORF">ATE48_09800</name>
</gene>
<dbReference type="KEGG" id="cbot:ATE48_09800"/>
<accession>A0A1B1AI31</accession>
<dbReference type="AlphaFoldDB" id="A0A1B1AI31"/>
<dbReference type="Proteomes" id="UP000092498">
    <property type="component" value="Chromosome"/>
</dbReference>
<evidence type="ECO:0000313" key="2">
    <source>
        <dbReference type="Proteomes" id="UP000092498"/>
    </source>
</evidence>
<organism evidence="1 2">
    <name type="scientific">Candidatus Viadribacter manganicus</name>
    <dbReference type="NCBI Taxonomy" id="1759059"/>
    <lineage>
        <taxon>Bacteria</taxon>
        <taxon>Pseudomonadati</taxon>
        <taxon>Pseudomonadota</taxon>
        <taxon>Alphaproteobacteria</taxon>
        <taxon>Hyphomonadales</taxon>
        <taxon>Hyphomonadaceae</taxon>
        <taxon>Candidatus Viadribacter</taxon>
    </lineage>
</organism>
<dbReference type="InParanoid" id="A0A1B1AI31"/>
<protein>
    <submittedName>
        <fullName evidence="1">Uncharacterized protein</fullName>
    </submittedName>
</protein>